<dbReference type="EC" id="5.6.2.4" evidence="10"/>
<evidence type="ECO:0000256" key="9">
    <source>
        <dbReference type="ARBA" id="ARBA00034617"/>
    </source>
</evidence>
<protein>
    <recommendedName>
        <fullName evidence="10">DNA 3'-5' helicase</fullName>
        <ecNumber evidence="10">5.6.2.4</ecNumber>
    </recommendedName>
</protein>
<dbReference type="SMART" id="SM00487">
    <property type="entry name" value="DEXDc"/>
    <property type="match status" value="1"/>
</dbReference>
<dbReference type="InterPro" id="IPR001650">
    <property type="entry name" value="Helicase_C-like"/>
</dbReference>
<evidence type="ECO:0000313" key="15">
    <source>
        <dbReference type="EMBL" id="VDI55020.1"/>
    </source>
</evidence>
<evidence type="ECO:0000256" key="3">
    <source>
        <dbReference type="ARBA" id="ARBA00022741"/>
    </source>
</evidence>
<dbReference type="NCBIfam" id="TIGR00614">
    <property type="entry name" value="recQ_fam"/>
    <property type="match status" value="1"/>
</dbReference>
<dbReference type="AlphaFoldDB" id="A0A8B6FUP2"/>
<evidence type="ECO:0000313" key="16">
    <source>
        <dbReference type="Proteomes" id="UP000596742"/>
    </source>
</evidence>
<evidence type="ECO:0000256" key="4">
    <source>
        <dbReference type="ARBA" id="ARBA00022801"/>
    </source>
</evidence>
<keyword evidence="5 15" id="KW-0347">Helicase</keyword>
<dbReference type="EMBL" id="UYJE01007462">
    <property type="protein sequence ID" value="VDI55020.1"/>
    <property type="molecule type" value="Genomic_DNA"/>
</dbReference>
<comment type="catalytic activity">
    <reaction evidence="9">
        <text>Couples ATP hydrolysis with the unwinding of duplex DNA by translocating in the 3'-5' direction.</text>
        <dbReference type="EC" id="5.6.2.4"/>
    </reaction>
</comment>
<dbReference type="Pfam" id="PF14493">
    <property type="entry name" value="HTH_40"/>
    <property type="match status" value="1"/>
</dbReference>
<dbReference type="PANTHER" id="PTHR13710">
    <property type="entry name" value="DNA HELICASE RECQ FAMILY MEMBER"/>
    <property type="match status" value="1"/>
</dbReference>
<feature type="domain" description="Helicase C-terminal" evidence="14">
    <location>
        <begin position="434"/>
        <end position="584"/>
    </location>
</feature>
<dbReference type="InterPro" id="IPR010997">
    <property type="entry name" value="HRDC-like_sf"/>
</dbReference>
<evidence type="ECO:0000256" key="5">
    <source>
        <dbReference type="ARBA" id="ARBA00022806"/>
    </source>
</evidence>
<comment type="caution">
    <text evidence="15">The sequence shown here is derived from an EMBL/GenBank/DDBJ whole genome shotgun (WGS) entry which is preliminary data.</text>
</comment>
<dbReference type="SMART" id="SM00490">
    <property type="entry name" value="HELICc"/>
    <property type="match status" value="1"/>
</dbReference>
<comment type="similarity">
    <text evidence="2">Belongs to the helicase family. RecQ subfamily.</text>
</comment>
<keyword evidence="16" id="KW-1185">Reference proteome</keyword>
<feature type="compositionally biased region" description="Acidic residues" evidence="11">
    <location>
        <begin position="132"/>
        <end position="149"/>
    </location>
</feature>
<dbReference type="SUPFAM" id="SSF52540">
    <property type="entry name" value="P-loop containing nucleoside triphosphate hydrolases"/>
    <property type="match status" value="1"/>
</dbReference>
<keyword evidence="6" id="KW-0067">ATP-binding</keyword>
<dbReference type="SUPFAM" id="SSF47819">
    <property type="entry name" value="HRDC-like"/>
    <property type="match status" value="1"/>
</dbReference>
<dbReference type="Gene3D" id="1.10.150.80">
    <property type="entry name" value="HRDC domain"/>
    <property type="match status" value="1"/>
</dbReference>
<dbReference type="GO" id="GO:0009378">
    <property type="term" value="F:four-way junction helicase activity"/>
    <property type="evidence" value="ECO:0007669"/>
    <property type="project" value="TreeGrafter"/>
</dbReference>
<feature type="region of interest" description="Disordered" evidence="11">
    <location>
        <begin position="70"/>
        <end position="154"/>
    </location>
</feature>
<evidence type="ECO:0000259" key="14">
    <source>
        <dbReference type="PROSITE" id="PS51194"/>
    </source>
</evidence>
<gene>
    <name evidence="15" type="ORF">MGAL_10B033719</name>
</gene>
<dbReference type="Pfam" id="PF00570">
    <property type="entry name" value="HRDC"/>
    <property type="match status" value="1"/>
</dbReference>
<dbReference type="PROSITE" id="PS51194">
    <property type="entry name" value="HELICASE_CTER"/>
    <property type="match status" value="1"/>
</dbReference>
<name>A0A8B6FUP2_MYTGA</name>
<dbReference type="Gene3D" id="1.10.10.10">
    <property type="entry name" value="Winged helix-like DNA-binding domain superfamily/Winged helix DNA-binding domain"/>
    <property type="match status" value="1"/>
</dbReference>
<dbReference type="InterPro" id="IPR036390">
    <property type="entry name" value="WH_DNA-bd_sf"/>
</dbReference>
<dbReference type="FunFam" id="3.40.50.300:FF:000941">
    <property type="entry name" value="Werner syndrome RecQ like helicase"/>
    <property type="match status" value="1"/>
</dbReference>
<keyword evidence="3" id="KW-0547">Nucleotide-binding</keyword>
<dbReference type="PROSITE" id="PS50967">
    <property type="entry name" value="HRDC"/>
    <property type="match status" value="1"/>
</dbReference>
<feature type="domain" description="HRDC" evidence="12">
    <location>
        <begin position="901"/>
        <end position="981"/>
    </location>
</feature>
<keyword evidence="4 15" id="KW-0378">Hydrolase</keyword>
<dbReference type="GO" id="GO:0006260">
    <property type="term" value="P:DNA replication"/>
    <property type="evidence" value="ECO:0007669"/>
    <property type="project" value="InterPro"/>
</dbReference>
<evidence type="ECO:0000256" key="7">
    <source>
        <dbReference type="ARBA" id="ARBA00023125"/>
    </source>
</evidence>
<evidence type="ECO:0000256" key="2">
    <source>
        <dbReference type="ARBA" id="ARBA00005446"/>
    </source>
</evidence>
<dbReference type="InterPro" id="IPR044876">
    <property type="entry name" value="HRDC_dom_sf"/>
</dbReference>
<dbReference type="Pfam" id="PF00270">
    <property type="entry name" value="DEAD"/>
    <property type="match status" value="1"/>
</dbReference>
<reference evidence="15" key="1">
    <citation type="submission" date="2018-11" db="EMBL/GenBank/DDBJ databases">
        <authorList>
            <person name="Alioto T."/>
            <person name="Alioto T."/>
        </authorList>
    </citation>
    <scope>NUCLEOTIDE SEQUENCE</scope>
</reference>
<evidence type="ECO:0000256" key="8">
    <source>
        <dbReference type="ARBA" id="ARBA00023235"/>
    </source>
</evidence>
<dbReference type="SMART" id="SM00341">
    <property type="entry name" value="HRDC"/>
    <property type="match status" value="1"/>
</dbReference>
<dbReference type="GO" id="GO:0043138">
    <property type="term" value="F:3'-5' DNA helicase activity"/>
    <property type="evidence" value="ECO:0007669"/>
    <property type="project" value="UniProtKB-EC"/>
</dbReference>
<dbReference type="GO" id="GO:0016787">
    <property type="term" value="F:hydrolase activity"/>
    <property type="evidence" value="ECO:0007669"/>
    <property type="project" value="UniProtKB-KW"/>
</dbReference>
<dbReference type="GO" id="GO:0005737">
    <property type="term" value="C:cytoplasm"/>
    <property type="evidence" value="ECO:0007669"/>
    <property type="project" value="TreeGrafter"/>
</dbReference>
<sequence length="1083" mass="121417">MEKKQRILLKKLESVKSETLNLCSKIKNNVHDVDTIAYTNACCDIEEALDLLQRVSGLFRTVIKDNNNDNKEEETECFTNDESLFSDPASDKTESDNVTTKTCDPSRQQQTTTCDPSRQQQTTTCDPTRDDDSTDDLENFDNYNIDDEPATSTSTVLAIQSNTEEVLKNKEEDEFDDDDDFDDSVLLEVQVDEPEEEDVDDEDEDEDDDPQNQPQDGRFQNILKQYFGYSKFRPMQWKIINSVVNEKRDNCVIMATGYGKSLCYQYPSVYTGKTTVVVSPLISLMQDQVLGLKVANIEACLLGSAQENTGQVLKDLYKGKYRLVYITPEFVSAGMDKLDKLHNTVGIDLIAIDEAHCVSQWGHDFRSSYRSLGDLKNRFPDIPIMALTATATQEVRRDICRSLNLKDPVTTCTGFDRPNLFLSVSSKSGDPSKDLKTHMTRNGSKFEFEGSTIIYCPTKKATMETTAVLKGMNVATLPYHAGLSLEARKEAHHKFVNDKVQVVVATVAFGMGIDKPDVRKVIHYGAPKDIESYYQEVGRAGRDGLPSSCHAFFSAVDFNVSRHFINEITNPKFKTHKMKMLSKMQEYLNTGKCRRRLLLAHFESRNLDDIGGTENCCDNCRRRSERNKNSSMSQDISDIDGPVDYSKEAKELFSVIEVLGGRYGLTTPVQFLMGSNTQKVSRFFKHPLFGSGKYRKLNWWKAFGKALIYEGYLEEEAVQGGFGATVHLSSKGDMWMRDPSKNSLKIVPMTDMVAADNRPRVTVQILPRPQMNVTPQKVTAANWTPSNYYYNPSGNQSAKKSSPPKPVAVVSPRVVKLQVSTKPVVSPRVVKLQVSTKPVAVVSQRVVKLQVSTKPVAVVSPRVVKLQVSTKPVAVVSKFKPVAVVSKNASKNIDVIDIKIIYSGNDLYGELIKKRNEVASDTGYTPHSIASNKVLLDMTKIRPSTKKNMLKLEDFPEAKVEKFGDIFISIIVNFCHIHDLKLDDFPDLELGDNADRDCSTSDLIWKLTETCRLSYVMFQRSYKSIEEVASLRGLKTTTVVSHISDAMKAGLEADINRLGVTKQMVNLITEAIRNPPIDSAIDS</sequence>
<evidence type="ECO:0000256" key="1">
    <source>
        <dbReference type="ARBA" id="ARBA00001947"/>
    </source>
</evidence>
<dbReference type="Pfam" id="PF00271">
    <property type="entry name" value="Helicase_C"/>
    <property type="match status" value="1"/>
</dbReference>
<dbReference type="Gene3D" id="3.40.50.300">
    <property type="entry name" value="P-loop containing nucleotide triphosphate hydrolases"/>
    <property type="match status" value="2"/>
</dbReference>
<dbReference type="GO" id="GO:0005524">
    <property type="term" value="F:ATP binding"/>
    <property type="evidence" value="ECO:0007669"/>
    <property type="project" value="UniProtKB-KW"/>
</dbReference>
<dbReference type="PANTHER" id="PTHR13710:SF120">
    <property type="entry name" value="BIFUNCTIONAL 3'-5' EXONUCLEASE_ATP-DEPENDENT HELICASE WRN"/>
    <property type="match status" value="1"/>
</dbReference>
<dbReference type="Proteomes" id="UP000596742">
    <property type="component" value="Unassembled WGS sequence"/>
</dbReference>
<dbReference type="OrthoDB" id="10261556at2759"/>
<feature type="domain" description="Helicase ATP-binding" evidence="13">
    <location>
        <begin position="241"/>
        <end position="409"/>
    </location>
</feature>
<dbReference type="InterPro" id="IPR004589">
    <property type="entry name" value="DNA_helicase_ATP-dep_RecQ"/>
</dbReference>
<dbReference type="InterPro" id="IPR029491">
    <property type="entry name" value="Helicase_HTH"/>
</dbReference>
<feature type="non-terminal residue" evidence="15">
    <location>
        <position position="1083"/>
    </location>
</feature>
<feature type="compositionally biased region" description="Acidic residues" evidence="11">
    <location>
        <begin position="189"/>
        <end position="210"/>
    </location>
</feature>
<comment type="cofactor">
    <cofactor evidence="1">
        <name>Zn(2+)</name>
        <dbReference type="ChEBI" id="CHEBI:29105"/>
    </cofactor>
</comment>
<dbReference type="SUPFAM" id="SSF46785">
    <property type="entry name" value="Winged helix' DNA-binding domain"/>
    <property type="match status" value="1"/>
</dbReference>
<dbReference type="InterPro" id="IPR027417">
    <property type="entry name" value="P-loop_NTPase"/>
</dbReference>
<dbReference type="GO" id="GO:0003677">
    <property type="term" value="F:DNA binding"/>
    <property type="evidence" value="ECO:0007669"/>
    <property type="project" value="UniProtKB-KW"/>
</dbReference>
<proteinExistence type="inferred from homology"/>
<dbReference type="Pfam" id="PF16124">
    <property type="entry name" value="RecQ_Zn_bind"/>
    <property type="match status" value="1"/>
</dbReference>
<evidence type="ECO:0000259" key="13">
    <source>
        <dbReference type="PROSITE" id="PS51192"/>
    </source>
</evidence>
<dbReference type="InterPro" id="IPR014001">
    <property type="entry name" value="Helicase_ATP-bd"/>
</dbReference>
<dbReference type="SMART" id="SM00956">
    <property type="entry name" value="RQC"/>
    <property type="match status" value="1"/>
</dbReference>
<dbReference type="InterPro" id="IPR036388">
    <property type="entry name" value="WH-like_DNA-bd_sf"/>
</dbReference>
<evidence type="ECO:0000256" key="11">
    <source>
        <dbReference type="SAM" id="MobiDB-lite"/>
    </source>
</evidence>
<dbReference type="CDD" id="cd18794">
    <property type="entry name" value="SF2_C_RecQ"/>
    <property type="match status" value="1"/>
</dbReference>
<evidence type="ECO:0000259" key="12">
    <source>
        <dbReference type="PROSITE" id="PS50967"/>
    </source>
</evidence>
<accession>A0A8B6FUP2</accession>
<organism evidence="15 16">
    <name type="scientific">Mytilus galloprovincialis</name>
    <name type="common">Mediterranean mussel</name>
    <dbReference type="NCBI Taxonomy" id="29158"/>
    <lineage>
        <taxon>Eukaryota</taxon>
        <taxon>Metazoa</taxon>
        <taxon>Spiralia</taxon>
        <taxon>Lophotrochozoa</taxon>
        <taxon>Mollusca</taxon>
        <taxon>Bivalvia</taxon>
        <taxon>Autobranchia</taxon>
        <taxon>Pteriomorphia</taxon>
        <taxon>Mytilida</taxon>
        <taxon>Mytiloidea</taxon>
        <taxon>Mytilidae</taxon>
        <taxon>Mytilinae</taxon>
        <taxon>Mytilus</taxon>
    </lineage>
</organism>
<dbReference type="InterPro" id="IPR018982">
    <property type="entry name" value="RQC_domain"/>
</dbReference>
<dbReference type="GO" id="GO:0000723">
    <property type="term" value="P:telomere maintenance"/>
    <property type="evidence" value="ECO:0007669"/>
    <property type="project" value="TreeGrafter"/>
</dbReference>
<dbReference type="GO" id="GO:0005654">
    <property type="term" value="C:nucleoplasm"/>
    <property type="evidence" value="ECO:0007669"/>
    <property type="project" value="TreeGrafter"/>
</dbReference>
<dbReference type="InterPro" id="IPR011545">
    <property type="entry name" value="DEAD/DEAH_box_helicase_dom"/>
</dbReference>
<evidence type="ECO:0000256" key="6">
    <source>
        <dbReference type="ARBA" id="ARBA00022840"/>
    </source>
</evidence>
<dbReference type="InterPro" id="IPR002121">
    <property type="entry name" value="HRDC_dom"/>
</dbReference>
<feature type="compositionally biased region" description="Polar residues" evidence="11">
    <location>
        <begin position="96"/>
        <end position="121"/>
    </location>
</feature>
<keyword evidence="7" id="KW-0238">DNA-binding</keyword>
<feature type="region of interest" description="Disordered" evidence="11">
    <location>
        <begin position="189"/>
        <end position="217"/>
    </location>
</feature>
<dbReference type="InterPro" id="IPR032284">
    <property type="entry name" value="RecQ_Zn-bd"/>
</dbReference>
<dbReference type="PROSITE" id="PS51192">
    <property type="entry name" value="HELICASE_ATP_BIND_1"/>
    <property type="match status" value="1"/>
</dbReference>
<keyword evidence="8" id="KW-0413">Isomerase</keyword>
<dbReference type="GO" id="GO:0000724">
    <property type="term" value="P:double-strand break repair via homologous recombination"/>
    <property type="evidence" value="ECO:0007669"/>
    <property type="project" value="TreeGrafter"/>
</dbReference>
<evidence type="ECO:0000256" key="10">
    <source>
        <dbReference type="ARBA" id="ARBA00034808"/>
    </source>
</evidence>
<dbReference type="GO" id="GO:0005694">
    <property type="term" value="C:chromosome"/>
    <property type="evidence" value="ECO:0007669"/>
    <property type="project" value="TreeGrafter"/>
</dbReference>
<dbReference type="Pfam" id="PF09382">
    <property type="entry name" value="RQC"/>
    <property type="match status" value="1"/>
</dbReference>